<reference evidence="2 3" key="1">
    <citation type="journal article" date="2019" name="Int. J. Syst. Evol. Microbiol.">
        <title>The Global Catalogue of Microorganisms (GCM) 10K type strain sequencing project: providing services to taxonomists for standard genome sequencing and annotation.</title>
        <authorList>
            <consortium name="The Broad Institute Genomics Platform"/>
            <consortium name="The Broad Institute Genome Sequencing Center for Infectious Disease"/>
            <person name="Wu L."/>
            <person name="Ma J."/>
        </authorList>
    </citation>
    <scope>NUCLEOTIDE SEQUENCE [LARGE SCALE GENOMIC DNA]</scope>
    <source>
        <strain evidence="2 3">JCM 12696</strain>
    </source>
</reference>
<dbReference type="EMBL" id="BAAAKV010000011">
    <property type="protein sequence ID" value="GAA1161183.1"/>
    <property type="molecule type" value="Genomic_DNA"/>
</dbReference>
<accession>A0ABN1UQN3</accession>
<keyword evidence="1" id="KW-0812">Transmembrane</keyword>
<name>A0ABN1UQN3_9ACTN</name>
<dbReference type="RefSeq" id="WP_344272452.1">
    <property type="nucleotide sequence ID" value="NZ_BAAAKV010000011.1"/>
</dbReference>
<feature type="transmembrane region" description="Helical" evidence="1">
    <location>
        <begin position="30"/>
        <end position="49"/>
    </location>
</feature>
<sequence length="56" mass="5690">MKSLLWLVLATALVANVVTSLFMTGVPQLAANLASGLVTIGAGVGLYLMRGTRAAS</sequence>
<keyword evidence="1" id="KW-1133">Transmembrane helix</keyword>
<evidence type="ECO:0000256" key="1">
    <source>
        <dbReference type="SAM" id="Phobius"/>
    </source>
</evidence>
<protein>
    <submittedName>
        <fullName evidence="2">Uncharacterized protein</fullName>
    </submittedName>
</protein>
<gene>
    <name evidence="2" type="ORF">GCM10009654_17040</name>
</gene>
<dbReference type="Proteomes" id="UP001501371">
    <property type="component" value="Unassembled WGS sequence"/>
</dbReference>
<comment type="caution">
    <text evidence="2">The sequence shown here is derived from an EMBL/GenBank/DDBJ whole genome shotgun (WGS) entry which is preliminary data.</text>
</comment>
<keyword evidence="1" id="KW-0472">Membrane</keyword>
<proteinExistence type="predicted"/>
<evidence type="ECO:0000313" key="2">
    <source>
        <dbReference type="EMBL" id="GAA1161183.1"/>
    </source>
</evidence>
<evidence type="ECO:0000313" key="3">
    <source>
        <dbReference type="Proteomes" id="UP001501371"/>
    </source>
</evidence>
<keyword evidence="3" id="KW-1185">Reference proteome</keyword>
<organism evidence="2 3">
    <name type="scientific">Streptomyces hebeiensis</name>
    <dbReference type="NCBI Taxonomy" id="229486"/>
    <lineage>
        <taxon>Bacteria</taxon>
        <taxon>Bacillati</taxon>
        <taxon>Actinomycetota</taxon>
        <taxon>Actinomycetes</taxon>
        <taxon>Kitasatosporales</taxon>
        <taxon>Streptomycetaceae</taxon>
        <taxon>Streptomyces</taxon>
    </lineage>
</organism>